<dbReference type="PANTHER" id="PTHR30204">
    <property type="entry name" value="REDOX-CYCLING DRUG-SENSING TRANSCRIPTIONAL ACTIVATOR SOXR"/>
    <property type="match status" value="1"/>
</dbReference>
<evidence type="ECO:0000313" key="6">
    <source>
        <dbReference type="Proteomes" id="UP000237662"/>
    </source>
</evidence>
<gene>
    <name evidence="5" type="ORF">CLV84_2061</name>
</gene>
<dbReference type="Gene3D" id="3.40.50.280">
    <property type="entry name" value="Cobalamin-binding domain"/>
    <property type="match status" value="1"/>
</dbReference>
<dbReference type="AlphaFoldDB" id="A0A2S6I261"/>
<dbReference type="OrthoDB" id="9800334at2"/>
<evidence type="ECO:0000256" key="2">
    <source>
        <dbReference type="ARBA" id="ARBA00023125"/>
    </source>
</evidence>
<dbReference type="InterPro" id="IPR000551">
    <property type="entry name" value="MerR-type_HTH_dom"/>
</dbReference>
<proteinExistence type="predicted"/>
<keyword evidence="3" id="KW-0804">Transcription</keyword>
<comment type="caution">
    <text evidence="5">The sequence shown here is derived from an EMBL/GenBank/DDBJ whole genome shotgun (WGS) entry which is preliminary data.</text>
</comment>
<dbReference type="Gene3D" id="1.10.1240.10">
    <property type="entry name" value="Methionine synthase domain"/>
    <property type="match status" value="1"/>
</dbReference>
<accession>A0A2S6I261</accession>
<keyword evidence="2 5" id="KW-0238">DNA-binding</keyword>
<keyword evidence="6" id="KW-1185">Reference proteome</keyword>
<dbReference type="Proteomes" id="UP000237662">
    <property type="component" value="Unassembled WGS sequence"/>
</dbReference>
<dbReference type="CDD" id="cd01104">
    <property type="entry name" value="HTH_MlrA-CarA"/>
    <property type="match status" value="1"/>
</dbReference>
<sequence length="305" mass="34289">MAVYSITDVEKLTGIRAHTLRAWEQRYDLIVARRSEHNVRYYLEEDLRELYNVAVLNRNGHRISRIAAMSPEERAAQVAALSSLNISPDTQLDALSHSTLEMNAEKFGLILDTNIDQRGFEETMMEVVYPFLDKLGVLYFTGSVTAVHESFVGCQIRQKLLAATDRLPPGTSDSLPSFTLFLPEDERQELSMLFIQYLLRRRGVPVLYLGGNLSPADLGDACKTHPTDYLFTILSSTYVARPVESLIREVLRYCPDSRFVLSGYQATLHDLSDMDRVIAVGGLREVLAFVDALSKPVDRNIAAAK</sequence>
<keyword evidence="1" id="KW-0805">Transcription regulation</keyword>
<dbReference type="InterPro" id="IPR047057">
    <property type="entry name" value="MerR_fam"/>
</dbReference>
<dbReference type="SMART" id="SM00422">
    <property type="entry name" value="HTH_MERR"/>
    <property type="match status" value="1"/>
</dbReference>
<evidence type="ECO:0000259" key="4">
    <source>
        <dbReference type="PROSITE" id="PS50937"/>
    </source>
</evidence>
<dbReference type="EMBL" id="PTJC01000006">
    <property type="protein sequence ID" value="PPK85169.1"/>
    <property type="molecule type" value="Genomic_DNA"/>
</dbReference>
<dbReference type="Gene3D" id="1.10.1660.10">
    <property type="match status" value="1"/>
</dbReference>
<name>A0A2S6I261_9BACT</name>
<evidence type="ECO:0000313" key="5">
    <source>
        <dbReference type="EMBL" id="PPK85169.1"/>
    </source>
</evidence>
<dbReference type="GO" id="GO:0003677">
    <property type="term" value="F:DNA binding"/>
    <property type="evidence" value="ECO:0007669"/>
    <property type="project" value="UniProtKB-KW"/>
</dbReference>
<feature type="domain" description="HTH merR-type" evidence="4">
    <location>
        <begin position="3"/>
        <end position="72"/>
    </location>
</feature>
<reference evidence="5 6" key="1">
    <citation type="submission" date="2018-02" db="EMBL/GenBank/DDBJ databases">
        <title>Genomic Encyclopedia of Archaeal and Bacterial Type Strains, Phase II (KMG-II): from individual species to whole genera.</title>
        <authorList>
            <person name="Goeker M."/>
        </authorList>
    </citation>
    <scope>NUCLEOTIDE SEQUENCE [LARGE SCALE GENOMIC DNA]</scope>
    <source>
        <strain evidence="5 6">DSM 29526</strain>
    </source>
</reference>
<dbReference type="PROSITE" id="PS50937">
    <property type="entry name" value="HTH_MERR_2"/>
    <property type="match status" value="1"/>
</dbReference>
<evidence type="ECO:0000256" key="3">
    <source>
        <dbReference type="ARBA" id="ARBA00023163"/>
    </source>
</evidence>
<dbReference type="RefSeq" id="WP_104419683.1">
    <property type="nucleotide sequence ID" value="NZ_PTJC01000006.1"/>
</dbReference>
<dbReference type="PANTHER" id="PTHR30204:SF67">
    <property type="entry name" value="HTH-TYPE TRANSCRIPTIONAL REGULATOR MLRA-RELATED"/>
    <property type="match status" value="1"/>
</dbReference>
<organism evidence="5 6">
    <name type="scientific">Neolewinella xylanilytica</name>
    <dbReference type="NCBI Taxonomy" id="1514080"/>
    <lineage>
        <taxon>Bacteria</taxon>
        <taxon>Pseudomonadati</taxon>
        <taxon>Bacteroidota</taxon>
        <taxon>Saprospiria</taxon>
        <taxon>Saprospirales</taxon>
        <taxon>Lewinellaceae</taxon>
        <taxon>Neolewinella</taxon>
    </lineage>
</organism>
<dbReference type="GO" id="GO:0003700">
    <property type="term" value="F:DNA-binding transcription factor activity"/>
    <property type="evidence" value="ECO:0007669"/>
    <property type="project" value="InterPro"/>
</dbReference>
<dbReference type="InterPro" id="IPR009061">
    <property type="entry name" value="DNA-bd_dom_put_sf"/>
</dbReference>
<dbReference type="Pfam" id="PF13411">
    <property type="entry name" value="MerR_1"/>
    <property type="match status" value="1"/>
</dbReference>
<protein>
    <submittedName>
        <fullName evidence="5">DNA-binding transcriptional MerR regulator</fullName>
    </submittedName>
</protein>
<dbReference type="InterPro" id="IPR036594">
    <property type="entry name" value="Meth_synthase_dom"/>
</dbReference>
<evidence type="ECO:0000256" key="1">
    <source>
        <dbReference type="ARBA" id="ARBA00023015"/>
    </source>
</evidence>
<dbReference type="SUPFAM" id="SSF46955">
    <property type="entry name" value="Putative DNA-binding domain"/>
    <property type="match status" value="1"/>
</dbReference>